<accession>A0AAN7GHY7</accession>
<organism evidence="2 3">
    <name type="scientific">Quercus rubra</name>
    <name type="common">Northern red oak</name>
    <name type="synonym">Quercus borealis</name>
    <dbReference type="NCBI Taxonomy" id="3512"/>
    <lineage>
        <taxon>Eukaryota</taxon>
        <taxon>Viridiplantae</taxon>
        <taxon>Streptophyta</taxon>
        <taxon>Embryophyta</taxon>
        <taxon>Tracheophyta</taxon>
        <taxon>Spermatophyta</taxon>
        <taxon>Magnoliopsida</taxon>
        <taxon>eudicotyledons</taxon>
        <taxon>Gunneridae</taxon>
        <taxon>Pentapetalae</taxon>
        <taxon>rosids</taxon>
        <taxon>fabids</taxon>
        <taxon>Fagales</taxon>
        <taxon>Fagaceae</taxon>
        <taxon>Quercus</taxon>
    </lineage>
</organism>
<keyword evidence="1" id="KW-1133">Transmembrane helix</keyword>
<keyword evidence="3" id="KW-1185">Reference proteome</keyword>
<dbReference type="AlphaFoldDB" id="A0AAN7GHY7"/>
<protein>
    <submittedName>
        <fullName evidence="2">Uncharacterized protein</fullName>
    </submittedName>
</protein>
<keyword evidence="1" id="KW-0472">Membrane</keyword>
<evidence type="ECO:0000313" key="2">
    <source>
        <dbReference type="EMBL" id="KAK4607124.1"/>
    </source>
</evidence>
<feature type="transmembrane region" description="Helical" evidence="1">
    <location>
        <begin position="6"/>
        <end position="24"/>
    </location>
</feature>
<proteinExistence type="predicted"/>
<sequence length="42" mass="4904">MSSYDIISFFLLIESLTFVSRFIFCGFPDQTRSYQGTMHSTE</sequence>
<name>A0AAN7GHY7_QUERU</name>
<dbReference type="EMBL" id="JAXUIC010000001">
    <property type="protein sequence ID" value="KAK4607124.1"/>
    <property type="molecule type" value="Genomic_DNA"/>
</dbReference>
<evidence type="ECO:0000256" key="1">
    <source>
        <dbReference type="SAM" id="Phobius"/>
    </source>
</evidence>
<reference evidence="2 3" key="1">
    <citation type="journal article" date="2023" name="G3 (Bethesda)">
        <title>A haplotype-resolved chromosome-scale genome for Quercus rubra L. provides insights into the genetics of adaptive traits for red oak species.</title>
        <authorList>
            <person name="Kapoor B."/>
            <person name="Jenkins J."/>
            <person name="Schmutz J."/>
            <person name="Zhebentyayeva T."/>
            <person name="Kuelheim C."/>
            <person name="Coggeshall M."/>
            <person name="Heim C."/>
            <person name="Lasky J.R."/>
            <person name="Leites L."/>
            <person name="Islam-Faridi N."/>
            <person name="Romero-Severson J."/>
            <person name="DeLeo V.L."/>
            <person name="Lucas S.M."/>
            <person name="Lazic D."/>
            <person name="Gailing O."/>
            <person name="Carlson J."/>
            <person name="Staton M."/>
        </authorList>
    </citation>
    <scope>NUCLEOTIDE SEQUENCE [LARGE SCALE GENOMIC DNA]</scope>
    <source>
        <strain evidence="2">Pseudo-F2</strain>
    </source>
</reference>
<dbReference type="Proteomes" id="UP001324115">
    <property type="component" value="Unassembled WGS sequence"/>
</dbReference>
<keyword evidence="1" id="KW-0812">Transmembrane</keyword>
<evidence type="ECO:0000313" key="3">
    <source>
        <dbReference type="Proteomes" id="UP001324115"/>
    </source>
</evidence>
<gene>
    <name evidence="2" type="ORF">RGQ29_001086</name>
</gene>
<comment type="caution">
    <text evidence="2">The sequence shown here is derived from an EMBL/GenBank/DDBJ whole genome shotgun (WGS) entry which is preliminary data.</text>
</comment>